<proteinExistence type="predicted"/>
<sequence length="103" mass="11674">MLSPLIFFLCSLQGYWCVTDVRMNVLPSIVKVGGNLTIHCHYTLEDEIMTNVKYYINDQELYSYTPKDNIPIHVFGILLVDTYVTENDAVLVLKGVRSDATGL</sequence>
<feature type="chain" id="PRO_5008586537" description="Immunoglobulin V-set domain-containing protein" evidence="1">
    <location>
        <begin position="18"/>
        <end position="103"/>
    </location>
</feature>
<dbReference type="PANTHER" id="PTHR21261">
    <property type="entry name" value="BEAT PROTEIN"/>
    <property type="match status" value="1"/>
</dbReference>
<feature type="non-terminal residue" evidence="2">
    <location>
        <position position="103"/>
    </location>
</feature>
<dbReference type="AlphaFoldDB" id="A0A1B6KFI0"/>
<protein>
    <recommendedName>
        <fullName evidence="3">Immunoglobulin V-set domain-containing protein</fullName>
    </recommendedName>
</protein>
<evidence type="ECO:0000256" key="1">
    <source>
        <dbReference type="SAM" id="SignalP"/>
    </source>
</evidence>
<accession>A0A1B6KFI0</accession>
<organism evidence="2">
    <name type="scientific">Graphocephala atropunctata</name>
    <dbReference type="NCBI Taxonomy" id="36148"/>
    <lineage>
        <taxon>Eukaryota</taxon>
        <taxon>Metazoa</taxon>
        <taxon>Ecdysozoa</taxon>
        <taxon>Arthropoda</taxon>
        <taxon>Hexapoda</taxon>
        <taxon>Insecta</taxon>
        <taxon>Pterygota</taxon>
        <taxon>Neoptera</taxon>
        <taxon>Paraneoptera</taxon>
        <taxon>Hemiptera</taxon>
        <taxon>Auchenorrhyncha</taxon>
        <taxon>Membracoidea</taxon>
        <taxon>Cicadellidae</taxon>
        <taxon>Cicadellinae</taxon>
        <taxon>Cicadellini</taxon>
        <taxon>Graphocephala</taxon>
    </lineage>
</organism>
<keyword evidence="1" id="KW-0732">Signal</keyword>
<dbReference type="EMBL" id="GEBQ01029767">
    <property type="protein sequence ID" value="JAT10210.1"/>
    <property type="molecule type" value="Transcribed_RNA"/>
</dbReference>
<feature type="signal peptide" evidence="1">
    <location>
        <begin position="1"/>
        <end position="17"/>
    </location>
</feature>
<dbReference type="PANTHER" id="PTHR21261:SF15">
    <property type="entry name" value="BEATEN PATH IIIA, ISOFORM D-RELATED"/>
    <property type="match status" value="1"/>
</dbReference>
<gene>
    <name evidence="2" type="ORF">g.4584</name>
</gene>
<reference evidence="2" key="1">
    <citation type="submission" date="2015-11" db="EMBL/GenBank/DDBJ databases">
        <title>De novo transcriptome assembly of four potential Pierce s Disease insect vectors from Arizona vineyards.</title>
        <authorList>
            <person name="Tassone E.E."/>
        </authorList>
    </citation>
    <scope>NUCLEOTIDE SEQUENCE</scope>
</reference>
<dbReference type="SUPFAM" id="SSF48726">
    <property type="entry name" value="Immunoglobulin"/>
    <property type="match status" value="1"/>
</dbReference>
<dbReference type="InterPro" id="IPR036179">
    <property type="entry name" value="Ig-like_dom_sf"/>
</dbReference>
<name>A0A1B6KFI0_9HEMI</name>
<evidence type="ECO:0000313" key="2">
    <source>
        <dbReference type="EMBL" id="JAT10210.1"/>
    </source>
</evidence>
<evidence type="ECO:0008006" key="3">
    <source>
        <dbReference type="Google" id="ProtNLM"/>
    </source>
</evidence>